<keyword evidence="1" id="KW-0812">Transmembrane</keyword>
<name>A0A452GTK5_9SAUR</name>
<dbReference type="STRING" id="38772.ENSGAGP00000005375"/>
<dbReference type="GO" id="GO:0005506">
    <property type="term" value="F:iron ion binding"/>
    <property type="evidence" value="ECO:0007669"/>
    <property type="project" value="InterPro"/>
</dbReference>
<feature type="transmembrane region" description="Helical" evidence="1">
    <location>
        <begin position="7"/>
        <end position="25"/>
    </location>
</feature>
<keyword evidence="1" id="KW-1133">Transmembrane helix</keyword>
<sequence length="87" mass="10288">MLGITEVSVALIVFLLIVQFLKLQWTRRRLPPGPTPLPIIGNLWLLDFKLQREDLLKVFILNNHFQLLFFFFPFAVLALRLSKYVYL</sequence>
<dbReference type="GO" id="GO:0004497">
    <property type="term" value="F:monooxygenase activity"/>
    <property type="evidence" value="ECO:0007669"/>
    <property type="project" value="InterPro"/>
</dbReference>
<dbReference type="AlphaFoldDB" id="A0A452GTK5"/>
<evidence type="ECO:0000256" key="1">
    <source>
        <dbReference type="SAM" id="Phobius"/>
    </source>
</evidence>
<keyword evidence="3" id="KW-1185">Reference proteome</keyword>
<dbReference type="SUPFAM" id="SSF48264">
    <property type="entry name" value="Cytochrome P450"/>
    <property type="match status" value="1"/>
</dbReference>
<reference evidence="3" key="1">
    <citation type="journal article" date="2017" name="PLoS ONE">
        <title>The Agassiz's desert tortoise genome provides a resource for the conservation of a threatened species.</title>
        <authorList>
            <person name="Tollis M."/>
            <person name="DeNardo D.F."/>
            <person name="Cornelius J.A."/>
            <person name="Dolby G.A."/>
            <person name="Edwards T."/>
            <person name="Henen B.T."/>
            <person name="Karl A.E."/>
            <person name="Murphy R.W."/>
            <person name="Kusumi K."/>
        </authorList>
    </citation>
    <scope>NUCLEOTIDE SEQUENCE [LARGE SCALE GENOMIC DNA]</scope>
</reference>
<accession>A0A452GTK5</accession>
<evidence type="ECO:0000313" key="2">
    <source>
        <dbReference type="Ensembl" id="ENSGAGP00000005375.1"/>
    </source>
</evidence>
<dbReference type="Proteomes" id="UP000291020">
    <property type="component" value="Unassembled WGS sequence"/>
</dbReference>
<dbReference type="GO" id="GO:0016705">
    <property type="term" value="F:oxidoreductase activity, acting on paired donors, with incorporation or reduction of molecular oxygen"/>
    <property type="evidence" value="ECO:0007669"/>
    <property type="project" value="InterPro"/>
</dbReference>
<protein>
    <submittedName>
        <fullName evidence="2">Uncharacterized protein</fullName>
    </submittedName>
</protein>
<proteinExistence type="predicted"/>
<evidence type="ECO:0000313" key="3">
    <source>
        <dbReference type="Proteomes" id="UP000291020"/>
    </source>
</evidence>
<dbReference type="GO" id="GO:0020037">
    <property type="term" value="F:heme binding"/>
    <property type="evidence" value="ECO:0007669"/>
    <property type="project" value="InterPro"/>
</dbReference>
<organism evidence="2 3">
    <name type="scientific">Gopherus agassizii</name>
    <name type="common">Agassiz's desert tortoise</name>
    <dbReference type="NCBI Taxonomy" id="38772"/>
    <lineage>
        <taxon>Eukaryota</taxon>
        <taxon>Metazoa</taxon>
        <taxon>Chordata</taxon>
        <taxon>Craniata</taxon>
        <taxon>Vertebrata</taxon>
        <taxon>Euteleostomi</taxon>
        <taxon>Archelosauria</taxon>
        <taxon>Testudinata</taxon>
        <taxon>Testudines</taxon>
        <taxon>Cryptodira</taxon>
        <taxon>Durocryptodira</taxon>
        <taxon>Testudinoidea</taxon>
        <taxon>Testudinidae</taxon>
        <taxon>Gopherus</taxon>
    </lineage>
</organism>
<dbReference type="Ensembl" id="ENSGAGT00000006258.1">
    <property type="protein sequence ID" value="ENSGAGP00000005375.1"/>
    <property type="gene ID" value="ENSGAGG00000004359.1"/>
</dbReference>
<feature type="transmembrane region" description="Helical" evidence="1">
    <location>
        <begin position="64"/>
        <end position="81"/>
    </location>
</feature>
<keyword evidence="1" id="KW-0472">Membrane</keyword>
<reference evidence="2" key="3">
    <citation type="submission" date="2025-09" db="UniProtKB">
        <authorList>
            <consortium name="Ensembl"/>
        </authorList>
    </citation>
    <scope>IDENTIFICATION</scope>
</reference>
<dbReference type="InterPro" id="IPR036396">
    <property type="entry name" value="Cyt_P450_sf"/>
</dbReference>
<reference evidence="2" key="2">
    <citation type="submission" date="2025-08" db="UniProtKB">
        <authorList>
            <consortium name="Ensembl"/>
        </authorList>
    </citation>
    <scope>IDENTIFICATION</scope>
</reference>